<evidence type="ECO:0000259" key="1">
    <source>
        <dbReference type="Pfam" id="PF13392"/>
    </source>
</evidence>
<accession>A0A382X493</accession>
<dbReference type="InterPro" id="IPR003615">
    <property type="entry name" value="HNH_nuc"/>
</dbReference>
<dbReference type="Pfam" id="PF13392">
    <property type="entry name" value="HNH_3"/>
    <property type="match status" value="1"/>
</dbReference>
<evidence type="ECO:0000313" key="2">
    <source>
        <dbReference type="EMBL" id="SVD65763.1"/>
    </source>
</evidence>
<proteinExistence type="predicted"/>
<gene>
    <name evidence="2" type="ORF">METZ01_LOCUS418617</name>
</gene>
<dbReference type="EMBL" id="UINC01164753">
    <property type="protein sequence ID" value="SVD65763.1"/>
    <property type="molecule type" value="Genomic_DNA"/>
</dbReference>
<dbReference type="SUPFAM" id="SSF54060">
    <property type="entry name" value="His-Me finger endonucleases"/>
    <property type="match status" value="1"/>
</dbReference>
<dbReference type="InterPro" id="IPR044925">
    <property type="entry name" value="His-Me_finger_sf"/>
</dbReference>
<feature type="domain" description="HNH nuclease" evidence="1">
    <location>
        <begin position="49"/>
        <end position="91"/>
    </location>
</feature>
<protein>
    <recommendedName>
        <fullName evidence="1">HNH nuclease domain-containing protein</fullName>
    </recommendedName>
</protein>
<dbReference type="GO" id="GO:0004519">
    <property type="term" value="F:endonuclease activity"/>
    <property type="evidence" value="ECO:0007669"/>
    <property type="project" value="InterPro"/>
</dbReference>
<organism evidence="2">
    <name type="scientific">marine metagenome</name>
    <dbReference type="NCBI Taxonomy" id="408172"/>
    <lineage>
        <taxon>unclassified sequences</taxon>
        <taxon>metagenomes</taxon>
        <taxon>ecological metagenomes</taxon>
    </lineage>
</organism>
<sequence length="156" mass="18349">MVNMSNYPEKAINRFESKVKKTDSCHHWTAAKQKQGYGMFSYAGKSTPAHRFAYLLYKGDIAENMVVHQTCETNECVNPEHLVLQTKSQNKKSYTSVRVSKEMVERESIKYLYRLRNLRPDLQTEIDAILMKLITEEMKEEDDFGFEFESKKKDYI</sequence>
<dbReference type="InterPro" id="IPR044930">
    <property type="entry name" value="Homing_endonuclease_His-Me"/>
</dbReference>
<dbReference type="AlphaFoldDB" id="A0A382X493"/>
<dbReference type="Gene3D" id="3.90.75.10">
    <property type="entry name" value="Homing Intron 3 (I-ppo) Encoded Endonuclease, Chain A"/>
    <property type="match status" value="1"/>
</dbReference>
<reference evidence="2" key="1">
    <citation type="submission" date="2018-05" db="EMBL/GenBank/DDBJ databases">
        <authorList>
            <person name="Lanie J.A."/>
            <person name="Ng W.-L."/>
            <person name="Kazmierczak K.M."/>
            <person name="Andrzejewski T.M."/>
            <person name="Davidsen T.M."/>
            <person name="Wayne K.J."/>
            <person name="Tettelin H."/>
            <person name="Glass J.I."/>
            <person name="Rusch D."/>
            <person name="Podicherti R."/>
            <person name="Tsui H.-C.T."/>
            <person name="Winkler M.E."/>
        </authorList>
    </citation>
    <scope>NUCLEOTIDE SEQUENCE</scope>
</reference>
<name>A0A382X493_9ZZZZ</name>